<feature type="compositionally biased region" description="Polar residues" evidence="7">
    <location>
        <begin position="417"/>
        <end position="427"/>
    </location>
</feature>
<accession>A0A0A2VK89</accession>
<dbReference type="GO" id="GO:0005524">
    <property type="term" value="F:ATP binding"/>
    <property type="evidence" value="ECO:0007669"/>
    <property type="project" value="UniProtKB-KW"/>
</dbReference>
<dbReference type="EMBL" id="ANFO01000592">
    <property type="protein sequence ID" value="KGQ08281.1"/>
    <property type="molecule type" value="Genomic_DNA"/>
</dbReference>
<name>A0A0A2VK89_BEABA</name>
<evidence type="ECO:0000256" key="2">
    <source>
        <dbReference type="ARBA" id="ARBA00022741"/>
    </source>
</evidence>
<organism evidence="9 10">
    <name type="scientific">Beauveria bassiana D1-5</name>
    <dbReference type="NCBI Taxonomy" id="1245745"/>
    <lineage>
        <taxon>Eukaryota</taxon>
        <taxon>Fungi</taxon>
        <taxon>Dikarya</taxon>
        <taxon>Ascomycota</taxon>
        <taxon>Pezizomycotina</taxon>
        <taxon>Sordariomycetes</taxon>
        <taxon>Hypocreomycetidae</taxon>
        <taxon>Hypocreales</taxon>
        <taxon>Cordycipitaceae</taxon>
        <taxon>Beauveria</taxon>
    </lineage>
</organism>
<evidence type="ECO:0000256" key="5">
    <source>
        <dbReference type="ARBA" id="ARBA00023204"/>
    </source>
</evidence>
<comment type="caution">
    <text evidence="9">The sequence shown here is derived from an EMBL/GenBank/DDBJ whole genome shotgun (WGS) entry which is preliminary data.</text>
</comment>
<sequence>MDYYSIHGNDIASFDLSNTHRLPTVSASQVLEELEEEGSDCISTGIKALDETLVALPAPSQIFGREKSQSGGIRRGQVTEIWGPPGSGKTALATQLAANALSKDGGAVWIDCFQKTPDERLSAALEKMQLSKETHATDPASAEQASNGDNFTRYSCFTLPHFLALLSRPSSTTIPVGTSLIVVNCVSALINSALPRSHVSKQKTKQPPGTTPSEKRMQALQTIMSLLNKLAATRNCAVVILSQCATKMQSEHGAALVPAVNATVWEQGISTRIALFRNWSWEGRKPHSVFLAGVQQVDGRVMMDVVDNASAFTVESMGVRGVEYEASHPMEMAAAAQQKRKIGQTELEVPDSEDEDYGWADEDEASLPAPPPQWQGSEDIILGQDVGRSEDEEEAEEEYHSYDEAEGAEDDEGAKSSPHNEINASKM</sequence>
<dbReference type="GO" id="GO:0000707">
    <property type="term" value="P:meiotic DNA recombinase assembly"/>
    <property type="evidence" value="ECO:0007669"/>
    <property type="project" value="TreeGrafter"/>
</dbReference>
<dbReference type="HOGENOM" id="CLU_043547_1_0_1"/>
<dbReference type="GO" id="GO:0008821">
    <property type="term" value="F:crossover junction DNA endonuclease activity"/>
    <property type="evidence" value="ECO:0007669"/>
    <property type="project" value="TreeGrafter"/>
</dbReference>
<evidence type="ECO:0000256" key="6">
    <source>
        <dbReference type="ARBA" id="ARBA00023242"/>
    </source>
</evidence>
<dbReference type="InterPro" id="IPR027417">
    <property type="entry name" value="P-loop_NTPase"/>
</dbReference>
<dbReference type="eggNOG" id="ENOG502SFQN">
    <property type="taxonomic scope" value="Eukaryota"/>
</dbReference>
<dbReference type="Proteomes" id="UP000030106">
    <property type="component" value="Unassembled WGS sequence"/>
</dbReference>
<keyword evidence="5" id="KW-0234">DNA repair</keyword>
<dbReference type="GO" id="GO:0007131">
    <property type="term" value="P:reciprocal meiotic recombination"/>
    <property type="evidence" value="ECO:0007669"/>
    <property type="project" value="TreeGrafter"/>
</dbReference>
<keyword evidence="4" id="KW-0067">ATP-binding</keyword>
<dbReference type="SUPFAM" id="SSF52540">
    <property type="entry name" value="P-loop containing nucleoside triphosphate hydrolases"/>
    <property type="match status" value="1"/>
</dbReference>
<dbReference type="PANTHER" id="PTHR46239">
    <property type="entry name" value="DNA REPAIR PROTEIN RAD51 HOMOLOG 3 RAD51C"/>
    <property type="match status" value="1"/>
</dbReference>
<protein>
    <submittedName>
        <fullName evidence="9">DNA repair and recombination protein radA</fullName>
    </submittedName>
</protein>
<dbReference type="PROSITE" id="PS50162">
    <property type="entry name" value="RECA_2"/>
    <property type="match status" value="1"/>
</dbReference>
<evidence type="ECO:0000256" key="7">
    <source>
        <dbReference type="SAM" id="MobiDB-lite"/>
    </source>
</evidence>
<dbReference type="GO" id="GO:0000400">
    <property type="term" value="F:four-way junction DNA binding"/>
    <property type="evidence" value="ECO:0007669"/>
    <property type="project" value="TreeGrafter"/>
</dbReference>
<dbReference type="InterPro" id="IPR052093">
    <property type="entry name" value="HR_Repair_Mediator"/>
</dbReference>
<proteinExistence type="predicted"/>
<gene>
    <name evidence="9" type="ORF">BBAD15_g6395</name>
</gene>
<evidence type="ECO:0000256" key="4">
    <source>
        <dbReference type="ARBA" id="ARBA00022840"/>
    </source>
</evidence>
<dbReference type="CDD" id="cd01393">
    <property type="entry name" value="RecA-like"/>
    <property type="match status" value="1"/>
</dbReference>
<evidence type="ECO:0000256" key="1">
    <source>
        <dbReference type="ARBA" id="ARBA00004123"/>
    </source>
</evidence>
<dbReference type="GO" id="GO:0140664">
    <property type="term" value="F:ATP-dependent DNA damage sensor activity"/>
    <property type="evidence" value="ECO:0007669"/>
    <property type="project" value="InterPro"/>
</dbReference>
<dbReference type="PANTHER" id="PTHR46239:SF1">
    <property type="entry name" value="DNA REPAIR PROTEIN RAD51 HOMOLOG 3"/>
    <property type="match status" value="1"/>
</dbReference>
<keyword evidence="3" id="KW-0227">DNA damage</keyword>
<feature type="compositionally biased region" description="Acidic residues" evidence="7">
    <location>
        <begin position="348"/>
        <end position="365"/>
    </location>
</feature>
<feature type="domain" description="RecA family profile 1" evidence="8">
    <location>
        <begin position="38"/>
        <end position="244"/>
    </location>
</feature>
<evidence type="ECO:0000256" key="3">
    <source>
        <dbReference type="ARBA" id="ARBA00022763"/>
    </source>
</evidence>
<feature type="region of interest" description="Disordered" evidence="7">
    <location>
        <begin position="335"/>
        <end position="427"/>
    </location>
</feature>
<dbReference type="Pfam" id="PF06745">
    <property type="entry name" value="ATPase"/>
    <property type="match status" value="1"/>
</dbReference>
<comment type="subcellular location">
    <subcellularLocation>
        <location evidence="1">Nucleus</location>
    </subcellularLocation>
</comment>
<dbReference type="GO" id="GO:0033063">
    <property type="term" value="C:Rad51B-Rad51C-Rad51D-XRCC2 complex"/>
    <property type="evidence" value="ECO:0007669"/>
    <property type="project" value="TreeGrafter"/>
</dbReference>
<dbReference type="InterPro" id="IPR014774">
    <property type="entry name" value="KaiC-like_dom"/>
</dbReference>
<dbReference type="GO" id="GO:0033065">
    <property type="term" value="C:Rad51C-XRCC3 complex"/>
    <property type="evidence" value="ECO:0007669"/>
    <property type="project" value="TreeGrafter"/>
</dbReference>
<dbReference type="GO" id="GO:0005657">
    <property type="term" value="C:replication fork"/>
    <property type="evidence" value="ECO:0007669"/>
    <property type="project" value="TreeGrafter"/>
</dbReference>
<dbReference type="STRING" id="1245745.A0A0A2VK89"/>
<dbReference type="AlphaFoldDB" id="A0A0A2VK89"/>
<keyword evidence="2" id="KW-0547">Nucleotide-binding</keyword>
<reference evidence="9 10" key="1">
    <citation type="submission" date="2012-10" db="EMBL/GenBank/DDBJ databases">
        <title>Genome sequencing and analysis of entomopathogenic fungi Beauveria bassiana D1-5.</title>
        <authorList>
            <person name="Li Q."/>
            <person name="Wang L."/>
            <person name="Zhang Z."/>
            <person name="Wang Q."/>
            <person name="Ren J."/>
            <person name="Wang M."/>
            <person name="Xu W."/>
            <person name="Wang J."/>
            <person name="Lu Y."/>
            <person name="Du Q."/>
            <person name="Sun Z."/>
        </authorList>
    </citation>
    <scope>NUCLEOTIDE SEQUENCE [LARGE SCALE GENOMIC DNA]</scope>
    <source>
        <strain evidence="9 10">D1-5</strain>
    </source>
</reference>
<dbReference type="OrthoDB" id="5957327at2759"/>
<keyword evidence="6" id="KW-0539">Nucleus</keyword>
<evidence type="ECO:0000313" key="9">
    <source>
        <dbReference type="EMBL" id="KGQ08281.1"/>
    </source>
</evidence>
<dbReference type="InterPro" id="IPR020588">
    <property type="entry name" value="RecA_ATP-bd"/>
</dbReference>
<evidence type="ECO:0000259" key="8">
    <source>
        <dbReference type="PROSITE" id="PS50162"/>
    </source>
</evidence>
<dbReference type="Gene3D" id="3.40.50.300">
    <property type="entry name" value="P-loop containing nucleotide triphosphate hydrolases"/>
    <property type="match status" value="1"/>
</dbReference>
<evidence type="ECO:0000313" key="10">
    <source>
        <dbReference type="Proteomes" id="UP000030106"/>
    </source>
</evidence>